<dbReference type="AlphaFoldDB" id="A0AAI9TK93"/>
<organism evidence="1 2">
    <name type="scientific">Penicillium thymicola</name>
    <dbReference type="NCBI Taxonomy" id="293382"/>
    <lineage>
        <taxon>Eukaryota</taxon>
        <taxon>Fungi</taxon>
        <taxon>Dikarya</taxon>
        <taxon>Ascomycota</taxon>
        <taxon>Pezizomycotina</taxon>
        <taxon>Eurotiomycetes</taxon>
        <taxon>Eurotiomycetidae</taxon>
        <taxon>Eurotiales</taxon>
        <taxon>Aspergillaceae</taxon>
        <taxon>Penicillium</taxon>
    </lineage>
</organism>
<protein>
    <submittedName>
        <fullName evidence="1">Uncharacterized protein</fullName>
    </submittedName>
</protein>
<proteinExistence type="predicted"/>
<evidence type="ECO:0000313" key="2">
    <source>
        <dbReference type="Proteomes" id="UP001227192"/>
    </source>
</evidence>
<name>A0AAI9TK93_PENTH</name>
<dbReference type="EMBL" id="LACB01000108">
    <property type="protein sequence ID" value="KAJ9488709.1"/>
    <property type="molecule type" value="Genomic_DNA"/>
</dbReference>
<evidence type="ECO:0000313" key="1">
    <source>
        <dbReference type="EMBL" id="KAJ9488709.1"/>
    </source>
</evidence>
<accession>A0AAI9TK93</accession>
<reference evidence="1" key="1">
    <citation type="submission" date="2015-06" db="EMBL/GenBank/DDBJ databases">
        <authorList>
            <person name="Nguyen H."/>
        </authorList>
    </citation>
    <scope>NUCLEOTIDE SEQUENCE</scope>
    <source>
        <strain evidence="1">DAOM 180753</strain>
    </source>
</reference>
<sequence>MCGRCSLLYRITETPKHPFEVLSIQQLLTMALPPAEKKEPMEAQIKSVDMTEDMQQEAIALGMKYRARGG</sequence>
<dbReference type="Proteomes" id="UP001227192">
    <property type="component" value="Unassembled WGS sequence"/>
</dbReference>
<keyword evidence="2" id="KW-1185">Reference proteome</keyword>
<gene>
    <name evidence="1" type="ORF">VN97_g4576</name>
</gene>
<reference evidence="1" key="2">
    <citation type="journal article" date="2016" name="Fungal Biol.">
        <title>Ochratoxin A production by Penicillium thymicola.</title>
        <authorList>
            <person name="Nguyen H.D.T."/>
            <person name="McMullin D.R."/>
            <person name="Ponomareva E."/>
            <person name="Riley R."/>
            <person name="Pomraning K.R."/>
            <person name="Baker S.E."/>
            <person name="Seifert K.A."/>
        </authorList>
    </citation>
    <scope>NUCLEOTIDE SEQUENCE</scope>
    <source>
        <strain evidence="1">DAOM 180753</strain>
    </source>
</reference>
<comment type="caution">
    <text evidence="1">The sequence shown here is derived from an EMBL/GenBank/DDBJ whole genome shotgun (WGS) entry which is preliminary data.</text>
</comment>